<evidence type="ECO:0000313" key="1">
    <source>
        <dbReference type="EMBL" id="HIS82059.1"/>
    </source>
</evidence>
<reference evidence="1" key="2">
    <citation type="journal article" date="2021" name="PeerJ">
        <title>Extensive microbial diversity within the chicken gut microbiome revealed by metagenomics and culture.</title>
        <authorList>
            <person name="Gilroy R."/>
            <person name="Ravi A."/>
            <person name="Getino M."/>
            <person name="Pursley I."/>
            <person name="Horton D.L."/>
            <person name="Alikhan N.F."/>
            <person name="Baker D."/>
            <person name="Gharbi K."/>
            <person name="Hall N."/>
            <person name="Watson M."/>
            <person name="Adriaenssens E.M."/>
            <person name="Foster-Nyarko E."/>
            <person name="Jarju S."/>
            <person name="Secka A."/>
            <person name="Antonio M."/>
            <person name="Oren A."/>
            <person name="Chaudhuri R.R."/>
            <person name="La Ragione R."/>
            <person name="Hildebrand F."/>
            <person name="Pallen M.J."/>
        </authorList>
    </citation>
    <scope>NUCLEOTIDE SEQUENCE</scope>
    <source>
        <strain evidence="1">CHK152-2994</strain>
    </source>
</reference>
<reference evidence="1" key="1">
    <citation type="submission" date="2020-10" db="EMBL/GenBank/DDBJ databases">
        <authorList>
            <person name="Gilroy R."/>
        </authorList>
    </citation>
    <scope>NUCLEOTIDE SEQUENCE</scope>
    <source>
        <strain evidence="1">CHK152-2994</strain>
    </source>
</reference>
<dbReference type="AlphaFoldDB" id="A0A9D1K472"/>
<comment type="caution">
    <text evidence="1">The sequence shown here is derived from an EMBL/GenBank/DDBJ whole genome shotgun (WGS) entry which is preliminary data.</text>
</comment>
<dbReference type="Proteomes" id="UP000824139">
    <property type="component" value="Unassembled WGS sequence"/>
</dbReference>
<name>A0A9D1K472_9BACT</name>
<organism evidence="1 2">
    <name type="scientific">Candidatus Scatenecus faecavium</name>
    <dbReference type="NCBI Taxonomy" id="2840915"/>
    <lineage>
        <taxon>Bacteria</taxon>
        <taxon>Candidatus Scatenecus</taxon>
    </lineage>
</organism>
<sequence length="153" mass="17114">MNTITPNMNPSFGMALKYNKQGKKFFQEVFADNKALGDKFIRNQAGNAVSDIILEGPNKVSVTLNNEKWKVVNSLRVFQNSYEEVMLMKPGNILSRPKIKTVICESETPFAEKYGEKGKLLAAAECIADFESSKFNNKKPGLIKKITSFLNNA</sequence>
<proteinExistence type="predicted"/>
<accession>A0A9D1K472</accession>
<evidence type="ECO:0000313" key="2">
    <source>
        <dbReference type="Proteomes" id="UP000824139"/>
    </source>
</evidence>
<gene>
    <name evidence="1" type="ORF">IAD41_00400</name>
</gene>
<protein>
    <submittedName>
        <fullName evidence="1">Uncharacterized protein</fullName>
    </submittedName>
</protein>
<dbReference type="EMBL" id="DVJO01000011">
    <property type="protein sequence ID" value="HIS82059.1"/>
    <property type="molecule type" value="Genomic_DNA"/>
</dbReference>